<protein>
    <submittedName>
        <fullName evidence="2">Putative lysosomal Pro-Xaa carboxypeptidase</fullName>
        <ecNumber evidence="2">3.4.16.2</ecNumber>
    </submittedName>
</protein>
<keyword evidence="3" id="KW-1185">Reference proteome</keyword>
<feature type="transmembrane region" description="Helical" evidence="1">
    <location>
        <begin position="64"/>
        <end position="87"/>
    </location>
</feature>
<proteinExistence type="predicted"/>
<evidence type="ECO:0000313" key="2">
    <source>
        <dbReference type="EMBL" id="PRQ50489.1"/>
    </source>
</evidence>
<keyword evidence="2" id="KW-0121">Carboxypeptidase</keyword>
<dbReference type="PANTHER" id="PTHR35313">
    <property type="entry name" value="NO EXINE FORMATION 1"/>
    <property type="match status" value="1"/>
</dbReference>
<keyword evidence="1" id="KW-0812">Transmembrane</keyword>
<dbReference type="EMBL" id="PDCK01000040">
    <property type="protein sequence ID" value="PRQ50489.1"/>
    <property type="molecule type" value="Genomic_DNA"/>
</dbReference>
<sequence length="141" mass="15401">MNGAVALVVVVICLESRVVFHSFGRYIQVPPPLNYLSVTTTMLGGAAGAGAYALGMISDAFSSLVFTALAIVVSVVGAIVVGFPVLACTEMVMPMSSSRDRSMFQTYDYNFSSFQEWCWKQFNVKPRPTWITTEFGGHVRK</sequence>
<evidence type="ECO:0000256" key="1">
    <source>
        <dbReference type="SAM" id="Phobius"/>
    </source>
</evidence>
<gene>
    <name evidence="2" type="ORF">RchiOBHm_Chr2g0133761</name>
</gene>
<dbReference type="InterPro" id="IPR029058">
    <property type="entry name" value="AB_hydrolase_fold"/>
</dbReference>
<dbReference type="PANTHER" id="PTHR35313:SF1">
    <property type="entry name" value="NO EXINE FORMATION 1"/>
    <property type="match status" value="1"/>
</dbReference>
<dbReference type="Gene3D" id="1.20.120.980">
    <property type="entry name" value="Serine carboxypeptidase S28, SKS domain"/>
    <property type="match status" value="1"/>
</dbReference>
<accession>A0A2P6RVN7</accession>
<comment type="caution">
    <text evidence="2">The sequence shown here is derived from an EMBL/GenBank/DDBJ whole genome shotgun (WGS) entry which is preliminary data.</text>
</comment>
<dbReference type="Gramene" id="PRQ50489">
    <property type="protein sequence ID" value="PRQ50489"/>
    <property type="gene ID" value="RchiOBHm_Chr2g0133761"/>
</dbReference>
<organism evidence="2 3">
    <name type="scientific">Rosa chinensis</name>
    <name type="common">China rose</name>
    <dbReference type="NCBI Taxonomy" id="74649"/>
    <lineage>
        <taxon>Eukaryota</taxon>
        <taxon>Viridiplantae</taxon>
        <taxon>Streptophyta</taxon>
        <taxon>Embryophyta</taxon>
        <taxon>Tracheophyta</taxon>
        <taxon>Spermatophyta</taxon>
        <taxon>Magnoliopsida</taxon>
        <taxon>eudicotyledons</taxon>
        <taxon>Gunneridae</taxon>
        <taxon>Pentapetalae</taxon>
        <taxon>rosids</taxon>
        <taxon>fabids</taxon>
        <taxon>Rosales</taxon>
        <taxon>Rosaceae</taxon>
        <taxon>Rosoideae</taxon>
        <taxon>Rosoideae incertae sedis</taxon>
        <taxon>Rosa</taxon>
    </lineage>
</organism>
<reference evidence="2 3" key="1">
    <citation type="journal article" date="2018" name="Nat. Genet.">
        <title>The Rosa genome provides new insights in the design of modern roses.</title>
        <authorList>
            <person name="Bendahmane M."/>
        </authorList>
    </citation>
    <scope>NUCLEOTIDE SEQUENCE [LARGE SCALE GENOMIC DNA]</scope>
    <source>
        <strain evidence="3">cv. Old Blush</strain>
    </source>
</reference>
<dbReference type="Proteomes" id="UP000238479">
    <property type="component" value="Chromosome 2"/>
</dbReference>
<keyword evidence="1" id="KW-0472">Membrane</keyword>
<dbReference type="InterPro" id="IPR042269">
    <property type="entry name" value="Ser_carbopepase_S28_SKS"/>
</dbReference>
<dbReference type="GO" id="GO:0004185">
    <property type="term" value="F:serine-type carboxypeptidase activity"/>
    <property type="evidence" value="ECO:0007669"/>
    <property type="project" value="UniProtKB-EC"/>
</dbReference>
<feature type="transmembrane region" description="Helical" evidence="1">
    <location>
        <begin position="36"/>
        <end position="57"/>
    </location>
</feature>
<keyword evidence="2" id="KW-0645">Protease</keyword>
<evidence type="ECO:0000313" key="3">
    <source>
        <dbReference type="Proteomes" id="UP000238479"/>
    </source>
</evidence>
<dbReference type="Gene3D" id="3.40.50.1820">
    <property type="entry name" value="alpha/beta hydrolase"/>
    <property type="match status" value="1"/>
</dbReference>
<dbReference type="EC" id="3.4.16.2" evidence="2"/>
<dbReference type="AlphaFoldDB" id="A0A2P6RVN7"/>
<keyword evidence="2" id="KW-0378">Hydrolase</keyword>
<name>A0A2P6RVN7_ROSCH</name>
<keyword evidence="1" id="KW-1133">Transmembrane helix</keyword>